<dbReference type="AlphaFoldDB" id="A0A7S9E0G6"/>
<sequence length="124" mass="13185">MSLYNDLVSCNFDGCTPDDLKGIESRASDAVSDLMLGVSAIGSLMFWAADSDDYPEEGAKADMYRLGAMLGRIGEVAQALNDSATNAAFLRSISEKKPKGGRANEHKYHLPPPGRAGSRSDAIS</sequence>
<accession>A0A7S9E0G6</accession>
<feature type="compositionally biased region" description="Basic and acidic residues" evidence="1">
    <location>
        <begin position="95"/>
        <end position="108"/>
    </location>
</feature>
<evidence type="ECO:0000313" key="2">
    <source>
        <dbReference type="EMBL" id="QPG07298.1"/>
    </source>
</evidence>
<reference evidence="2 3" key="1">
    <citation type="submission" date="2020-11" db="EMBL/GenBank/DDBJ databases">
        <title>Whole Genome sequence of MDR strain of Klebsiella pneumoniae K219 isolated from sputum.</title>
        <authorList>
            <person name="Aditi B.P."/>
            <person name="Mahalakshmi K."/>
            <person name="Naveen Kumar V."/>
        </authorList>
    </citation>
    <scope>NUCLEOTIDE SEQUENCE [LARGE SCALE GENOMIC DNA]</scope>
    <source>
        <strain evidence="2 3">K219</strain>
    </source>
</reference>
<feature type="region of interest" description="Disordered" evidence="1">
    <location>
        <begin position="95"/>
        <end position="124"/>
    </location>
</feature>
<gene>
    <name evidence="2" type="ORF">IUJ34_13550</name>
</gene>
<evidence type="ECO:0000313" key="3">
    <source>
        <dbReference type="Proteomes" id="UP000594592"/>
    </source>
</evidence>
<dbReference type="EMBL" id="CP064820">
    <property type="protein sequence ID" value="QPG07298.1"/>
    <property type="molecule type" value="Genomic_DNA"/>
</dbReference>
<evidence type="ECO:0000256" key="1">
    <source>
        <dbReference type="SAM" id="MobiDB-lite"/>
    </source>
</evidence>
<name>A0A7S9E0G6_KLEPN</name>
<dbReference type="Proteomes" id="UP000594592">
    <property type="component" value="Chromosome"/>
</dbReference>
<organism evidence="2 3">
    <name type="scientific">Klebsiella pneumoniae subsp. pneumoniae</name>
    <dbReference type="NCBI Taxonomy" id="72407"/>
    <lineage>
        <taxon>Bacteria</taxon>
        <taxon>Pseudomonadati</taxon>
        <taxon>Pseudomonadota</taxon>
        <taxon>Gammaproteobacteria</taxon>
        <taxon>Enterobacterales</taxon>
        <taxon>Enterobacteriaceae</taxon>
        <taxon>Klebsiella/Raoultella group</taxon>
        <taxon>Klebsiella</taxon>
        <taxon>Klebsiella pneumoniae complex</taxon>
    </lineage>
</organism>
<proteinExistence type="predicted"/>
<protein>
    <submittedName>
        <fullName evidence="2">Ubiquinol-cytochrome C reductase</fullName>
    </submittedName>
</protein>